<organism evidence="2 3">
    <name type="scientific">Kockovaella imperatae</name>
    <dbReference type="NCBI Taxonomy" id="4999"/>
    <lineage>
        <taxon>Eukaryota</taxon>
        <taxon>Fungi</taxon>
        <taxon>Dikarya</taxon>
        <taxon>Basidiomycota</taxon>
        <taxon>Agaricomycotina</taxon>
        <taxon>Tremellomycetes</taxon>
        <taxon>Tremellales</taxon>
        <taxon>Cuniculitremaceae</taxon>
        <taxon>Kockovaella</taxon>
    </lineage>
</organism>
<feature type="compositionally biased region" description="Polar residues" evidence="1">
    <location>
        <begin position="69"/>
        <end position="88"/>
    </location>
</feature>
<dbReference type="Proteomes" id="UP000193218">
    <property type="component" value="Unassembled WGS sequence"/>
</dbReference>
<sequence>MLKFVDRYCNVGCGALDMSNSVFPECCTPLAAGATAPPDCSSVMSSRSAEGTTCPYPTDIGTTDFPDTYSYQPTSSIPQSQAGQSAVASESPVPDGGCASTVWVTSTTTTECSTSCATSEAYSSAAISETSSIDQGMSGIGASASTSSNPPPAPSPTSPPPASSATSEVVVNPSCTPCALSSIPLVQPSEGCLGDSCPSQG</sequence>
<proteinExistence type="predicted"/>
<name>A0A1Y1UR24_9TREE</name>
<feature type="region of interest" description="Disordered" evidence="1">
    <location>
        <begin position="65"/>
        <end position="95"/>
    </location>
</feature>
<evidence type="ECO:0000256" key="1">
    <source>
        <dbReference type="SAM" id="MobiDB-lite"/>
    </source>
</evidence>
<feature type="compositionally biased region" description="Pro residues" evidence="1">
    <location>
        <begin position="149"/>
        <end position="162"/>
    </location>
</feature>
<dbReference type="RefSeq" id="XP_021874182.1">
    <property type="nucleotide sequence ID" value="XM_022012813.1"/>
</dbReference>
<feature type="region of interest" description="Disordered" evidence="1">
    <location>
        <begin position="134"/>
        <end position="168"/>
    </location>
</feature>
<evidence type="ECO:0000313" key="2">
    <source>
        <dbReference type="EMBL" id="ORX40503.1"/>
    </source>
</evidence>
<protein>
    <submittedName>
        <fullName evidence="2">Uncharacterized protein</fullName>
    </submittedName>
</protein>
<reference evidence="2 3" key="1">
    <citation type="submission" date="2017-03" db="EMBL/GenBank/DDBJ databases">
        <title>Widespread Adenine N6-methylation of Active Genes in Fungi.</title>
        <authorList>
            <consortium name="DOE Joint Genome Institute"/>
            <person name="Mondo S.J."/>
            <person name="Dannebaum R.O."/>
            <person name="Kuo R.C."/>
            <person name="Louie K.B."/>
            <person name="Bewick A.J."/>
            <person name="Labutti K."/>
            <person name="Haridas S."/>
            <person name="Kuo A."/>
            <person name="Salamov A."/>
            <person name="Ahrendt S.R."/>
            <person name="Lau R."/>
            <person name="Bowen B.P."/>
            <person name="Lipzen A."/>
            <person name="Sullivan W."/>
            <person name="Andreopoulos W.B."/>
            <person name="Clum A."/>
            <person name="Lindquist E."/>
            <person name="Daum C."/>
            <person name="Northen T.R."/>
            <person name="Ramamoorthy G."/>
            <person name="Schmitz R.J."/>
            <person name="Gryganskyi A."/>
            <person name="Culley D."/>
            <person name="Magnuson J."/>
            <person name="James T.Y."/>
            <person name="O'Malley M.A."/>
            <person name="Stajich J.E."/>
            <person name="Spatafora J.W."/>
            <person name="Visel A."/>
            <person name="Grigoriev I.V."/>
        </authorList>
    </citation>
    <scope>NUCLEOTIDE SEQUENCE [LARGE SCALE GENOMIC DNA]</scope>
    <source>
        <strain evidence="2 3">NRRL Y-17943</strain>
    </source>
</reference>
<evidence type="ECO:0000313" key="3">
    <source>
        <dbReference type="Proteomes" id="UP000193218"/>
    </source>
</evidence>
<dbReference type="EMBL" id="NBSH01000001">
    <property type="protein sequence ID" value="ORX40503.1"/>
    <property type="molecule type" value="Genomic_DNA"/>
</dbReference>
<accession>A0A1Y1UR24</accession>
<comment type="caution">
    <text evidence="2">The sequence shown here is derived from an EMBL/GenBank/DDBJ whole genome shotgun (WGS) entry which is preliminary data.</text>
</comment>
<dbReference type="AlphaFoldDB" id="A0A1Y1UR24"/>
<keyword evidence="3" id="KW-1185">Reference proteome</keyword>
<dbReference type="GeneID" id="33554621"/>
<dbReference type="InParanoid" id="A0A1Y1UR24"/>
<gene>
    <name evidence="2" type="ORF">BD324DRAFT_4495</name>
</gene>